<reference evidence="2" key="1">
    <citation type="submission" date="2017-09" db="EMBL/GenBank/DDBJ databases">
        <authorList>
            <person name="Varghese N."/>
            <person name="Submissions S."/>
        </authorList>
    </citation>
    <scope>NUCLEOTIDE SEQUENCE [LARGE SCALE GENOMIC DNA]</scope>
    <source>
        <strain evidence="2">MSL47</strain>
    </source>
</reference>
<dbReference type="RefSeq" id="WP_172431786.1">
    <property type="nucleotide sequence ID" value="NZ_OBDZ01000001.1"/>
</dbReference>
<dbReference type="EMBL" id="OBDZ01000001">
    <property type="protein sequence ID" value="SNY05705.1"/>
    <property type="molecule type" value="Genomic_DNA"/>
</dbReference>
<protein>
    <submittedName>
        <fullName evidence="1">Spo0E like sporulation regulatory protein</fullName>
    </submittedName>
</protein>
<keyword evidence="2" id="KW-1185">Reference proteome</keyword>
<accession>A0A285F356</accession>
<dbReference type="GO" id="GO:0046983">
    <property type="term" value="F:protein dimerization activity"/>
    <property type="evidence" value="ECO:0007669"/>
    <property type="project" value="InterPro"/>
</dbReference>
<dbReference type="Proteomes" id="UP000219573">
    <property type="component" value="Unassembled WGS sequence"/>
</dbReference>
<dbReference type="GO" id="GO:0043937">
    <property type="term" value="P:regulation of sporulation"/>
    <property type="evidence" value="ECO:0007669"/>
    <property type="project" value="InterPro"/>
</dbReference>
<dbReference type="Gene3D" id="4.10.280.10">
    <property type="entry name" value="Helix-loop-helix DNA-binding domain"/>
    <property type="match status" value="1"/>
</dbReference>
<sequence length="58" mass="6852">MTKKERLRRELDALRVKMITLAVDKEDLLDEEVQKLSREIDQQILTYMKSCDLVSKQG</sequence>
<gene>
    <name evidence="1" type="ORF">SAMN06265827_101122</name>
</gene>
<dbReference type="Pfam" id="PF09388">
    <property type="entry name" value="SpoOE-like"/>
    <property type="match status" value="1"/>
</dbReference>
<dbReference type="InterPro" id="IPR018540">
    <property type="entry name" value="Spo0E-like"/>
</dbReference>
<evidence type="ECO:0000313" key="1">
    <source>
        <dbReference type="EMBL" id="SNY05705.1"/>
    </source>
</evidence>
<name>A0A285F356_9FIRM</name>
<dbReference type="InterPro" id="IPR036638">
    <property type="entry name" value="HLH_DNA-bd_sf"/>
</dbReference>
<dbReference type="AlphaFoldDB" id="A0A285F356"/>
<evidence type="ECO:0000313" key="2">
    <source>
        <dbReference type="Proteomes" id="UP000219573"/>
    </source>
</evidence>
<dbReference type="SUPFAM" id="SSF140500">
    <property type="entry name" value="BAS1536-like"/>
    <property type="match status" value="1"/>
</dbReference>
<proteinExistence type="predicted"/>
<organism evidence="1 2">
    <name type="scientific">Orenia metallireducens</name>
    <dbReference type="NCBI Taxonomy" id="1413210"/>
    <lineage>
        <taxon>Bacteria</taxon>
        <taxon>Bacillati</taxon>
        <taxon>Bacillota</taxon>
        <taxon>Clostridia</taxon>
        <taxon>Halanaerobiales</taxon>
        <taxon>Halobacteroidaceae</taxon>
        <taxon>Orenia</taxon>
    </lineage>
</organism>
<dbReference type="InterPro" id="IPR037208">
    <property type="entry name" value="Spo0E-like_sf"/>
</dbReference>